<keyword evidence="2" id="KW-1185">Reference proteome</keyword>
<dbReference type="PATRIC" id="fig|546269.5.peg.1686"/>
<dbReference type="EMBL" id="CP002390">
    <property type="protein sequence ID" value="EFE28061.1"/>
    <property type="molecule type" value="Genomic_DNA"/>
</dbReference>
<dbReference type="Proteomes" id="UP000007468">
    <property type="component" value="Chromosome"/>
</dbReference>
<accession>D6GT76</accession>
<dbReference type="RefSeq" id="WP_014263132.1">
    <property type="nucleotide sequence ID" value="NC_016630.1"/>
</dbReference>
<evidence type="ECO:0000313" key="2">
    <source>
        <dbReference type="Proteomes" id="UP000007468"/>
    </source>
</evidence>
<sequence>MAIDGVKIIDSDDGYDIYNYVVENYKNGISVDKIIATMLEDEKNYCIDDFYTEIYWTALAYSLWKIGHLPDEIKTKALEIIGSGANPFWLEIDSKALSKRQKVLDQLAVQLQSENLKPIKVPKARTKRTPHFHTGDVLAVKFEHEYGVVFVSSVEQSPRKIEYHLACTRLLQKEKPNMDDFFYSQIACSKHDTLYWIDTDCWFNHKDLGLLSDCLEKIGTVELDDYYLGLIAPAHTLSDIYDEITQDIEAFQLQLNDTSFLIINFKECGNEK</sequence>
<evidence type="ECO:0000313" key="1">
    <source>
        <dbReference type="EMBL" id="EFE28061.1"/>
    </source>
</evidence>
<dbReference type="STRING" id="546269.HMPREF0389_01314"/>
<dbReference type="AlphaFoldDB" id="D6GT76"/>
<gene>
    <name evidence="1" type="ordered locus">HMPREF0389_01314</name>
</gene>
<reference evidence="2" key="1">
    <citation type="submission" date="2010-12" db="EMBL/GenBank/DDBJ databases">
        <title>The genome sequence of Filifactor alocis strain ATCC 35896.</title>
        <authorList>
            <consortium name="The Broad Institute Genome Sequencing Platform"/>
            <person name="Ward D."/>
            <person name="Earl A."/>
            <person name="Feldgarden M."/>
            <person name="Young S.K."/>
            <person name="Gargeya S."/>
            <person name="Zeng Q."/>
            <person name="Alvarado L."/>
            <person name="Berlin A."/>
            <person name="Bochicchio J."/>
            <person name="Chapman S.B."/>
            <person name="Chen Z."/>
            <person name="Freedman E."/>
            <person name="Gellesch M."/>
            <person name="Goldberg J."/>
            <person name="Griggs A."/>
            <person name="Gujja S."/>
            <person name="Heilman E."/>
            <person name="Heiman D."/>
            <person name="Howarth C."/>
            <person name="Mehta T."/>
            <person name="Neiman D."/>
            <person name="Pearson M."/>
            <person name="Roberts A."/>
            <person name="Saif S."/>
            <person name="Shea T."/>
            <person name="Shenoy N."/>
            <person name="Sisk P."/>
            <person name="Stolte C."/>
            <person name="Sykes S."/>
            <person name="White J."/>
            <person name="Yandava C."/>
            <person name="Izard J."/>
            <person name="Blanton J.M."/>
            <person name="Baranova O.V."/>
            <person name="Tanner A.C."/>
            <person name="Dewhirst F.E."/>
            <person name="Haas B."/>
            <person name="Nusbaum C."/>
            <person name="Birren B."/>
        </authorList>
    </citation>
    <scope>NUCLEOTIDE SEQUENCE [LARGE SCALE GENOMIC DNA]</scope>
    <source>
        <strain evidence="2">ATCC 35896 / D40 B5</strain>
    </source>
</reference>
<dbReference type="KEGG" id="faa:HMPREF0389_01314"/>
<organism evidence="1 2">
    <name type="scientific">Filifactor alocis (strain ATCC 35896 / CCUG 47790 / D40 B5)</name>
    <name type="common">Fusobacterium alocis</name>
    <dbReference type="NCBI Taxonomy" id="546269"/>
    <lineage>
        <taxon>Bacteria</taxon>
        <taxon>Bacillati</taxon>
        <taxon>Bacillota</taxon>
        <taxon>Clostridia</taxon>
        <taxon>Peptostreptococcales</taxon>
        <taxon>Filifactoraceae</taxon>
        <taxon>Filifactor</taxon>
    </lineage>
</organism>
<proteinExistence type="predicted"/>
<name>D6GT76_FILAD</name>
<protein>
    <submittedName>
        <fullName evidence="1">Uncharacterized protein</fullName>
    </submittedName>
</protein>
<dbReference type="OrthoDB" id="362700at2"/>
<dbReference type="eggNOG" id="ENOG502Z86A">
    <property type="taxonomic scope" value="Bacteria"/>
</dbReference>